<reference evidence="3 4" key="1">
    <citation type="journal article" date="2011" name="J. Bacteriol.">
        <title>Complete genome sequence of Mycoplasma haemofelis, a hemotropic mycoplasma.</title>
        <authorList>
            <person name="Barker E.N."/>
            <person name="Helps C.R."/>
            <person name="Peters I.R."/>
            <person name="Darby A.C."/>
            <person name="Radford A.D."/>
            <person name="Tasker S."/>
        </authorList>
    </citation>
    <scope>NUCLEOTIDE SEQUENCE [LARGE SCALE GENOMIC DNA]</scope>
    <source>
        <strain evidence="3 4">Langford 1</strain>
    </source>
</reference>
<dbReference type="Proteomes" id="UP000008637">
    <property type="component" value="Chromosome"/>
</dbReference>
<accession>E8ZKE9</accession>
<evidence type="ECO:0000313" key="4">
    <source>
        <dbReference type="Proteomes" id="UP000008637"/>
    </source>
</evidence>
<dbReference type="KEGG" id="mha:HF1_01070"/>
<protein>
    <submittedName>
        <fullName evidence="3">Uncharacterized protein</fullName>
    </submittedName>
</protein>
<keyword evidence="1" id="KW-0175">Coiled coil</keyword>
<organism evidence="3 4">
    <name type="scientific">Mycoplasma haemofelis (strain Langford 1)</name>
    <name type="common">Haemobartonella felis</name>
    <dbReference type="NCBI Taxonomy" id="941640"/>
    <lineage>
        <taxon>Bacteria</taxon>
        <taxon>Bacillati</taxon>
        <taxon>Mycoplasmatota</taxon>
        <taxon>Mollicutes</taxon>
        <taxon>Mycoplasmataceae</taxon>
        <taxon>Mycoplasma</taxon>
    </lineage>
</organism>
<keyword evidence="4" id="KW-1185">Reference proteome</keyword>
<evidence type="ECO:0000256" key="2">
    <source>
        <dbReference type="SAM" id="MobiDB-lite"/>
    </source>
</evidence>
<gene>
    <name evidence="3" type="ordered locus">HF1_01070</name>
</gene>
<proteinExistence type="predicted"/>
<feature type="region of interest" description="Disordered" evidence="2">
    <location>
        <begin position="1027"/>
        <end position="1048"/>
    </location>
</feature>
<dbReference type="EMBL" id="FR773153">
    <property type="protein sequence ID" value="CBY92115.1"/>
    <property type="molecule type" value="Genomic_DNA"/>
</dbReference>
<dbReference type="HOGENOM" id="CLU_007618_0_0_14"/>
<name>E8ZKE9_MYCHL</name>
<dbReference type="OrthoDB" id="393068at2"/>
<evidence type="ECO:0000256" key="1">
    <source>
        <dbReference type="SAM" id="Coils"/>
    </source>
</evidence>
<sequence>MSETPYSLRKELDQHSSSKVFVVSTRDLKILRVKLPLKEALVSIGKKKYQIVSCPWLEDRYLIINASSYDANIEISYSPEKPDEVVIKGSTFRLHLSPDSTPNNFFPTAEHVKLADSVRHEPQSMEELSKQAEVALREVFKNEEDPLESVDKKEKLFSHLSEPRKEADILNDFEIGEKDLPDIPSVVENKANTYEFPFDSQLRDLEAELANAAEFKNNVEESVFHRPIDYSKTPTFWFRVSTSFKDSDFFWQDLKEYWLTNSRDLNSKLNRAHGKPPVFSRKEELLNIPALQEIVSVKVNRKFSELQEKQDALSNEINRLSESLVERGLDPVDDRKYQELVQERNELLECISRSKKIVKDFEDRIQSAKDRNDDIKQRFFLDIQGNPYLISQHEEEVTSKLIDLNFEVNKLHEKHLELETFLIQQLRTLEKAKLDKTKVQFLEQQELLDRYQEESKAFFDTINARKHKERLMQLGELHEASAKVQEQIENEKRVAQYYIDNLRGIKSYEDYEKSLKAHKQARKEFQAKRDEFNRYFYKLKVLVRDKERKFNDFFEWIKDSLNVFQNEISDAYTKNDVLLRECVQIWWNRWNSEALPLVKKIFTRYEQVLKAFSPIPALCVGRIYSQAGRLLEKADRRQREWEKLYGEVKKEFRKLGYELANPNPSELEGKYVKQLDTSKLKLSESSKRVLFLSTETFTLSDEKDELVGLDPKFLDDDQFAVIDQVWSTLTPEQEKTLQDKFDKEDEIQREKNARQALALLKKDQMKNIERNFEAKMQSVDQYVYASTKDEKRNKFKEVEEQQLDMWKREHDLTSIAEGEFKDTLYNLSKQLFDNQSVCIVNSEIVLSDTGFVEDGGTEIYSEKDYFIKPQDKYDFDEFSSTLDVGTEDSDIHEEPDDDYLDLLENIEYPEPLPPPQRPPARPTLEQLAQISIKKYQEARKHMELDSLREKQSVLDLEVRKLSKFHAQQEDNLEKIVVERRFVFDSLEKDLGEIKSFLGDKAGELEQIFKQMENDLDVSFAEVDRNLQNEVREKSPTGPSSSIFDKWFR</sequence>
<feature type="coiled-coil region" evidence="1">
    <location>
        <begin position="351"/>
        <end position="378"/>
    </location>
</feature>
<dbReference type="AlphaFoldDB" id="E8ZKE9"/>
<evidence type="ECO:0000313" key="3">
    <source>
        <dbReference type="EMBL" id="CBY92115.1"/>
    </source>
</evidence>